<comment type="caution">
    <text evidence="2">The sequence shown here is derived from an EMBL/GenBank/DDBJ whole genome shotgun (WGS) entry which is preliminary data.</text>
</comment>
<evidence type="ECO:0000313" key="2">
    <source>
        <dbReference type="EMBL" id="GFO36941.1"/>
    </source>
</evidence>
<evidence type="ECO:0000313" key="3">
    <source>
        <dbReference type="Proteomes" id="UP000735302"/>
    </source>
</evidence>
<dbReference type="Proteomes" id="UP000735302">
    <property type="component" value="Unassembled WGS sequence"/>
</dbReference>
<protein>
    <submittedName>
        <fullName evidence="2">Uncharacterized protein</fullName>
    </submittedName>
</protein>
<sequence>MRKFLGFSSRAPRPPRSPTKGTHCAALQRCVRATWSYTHSRGCGTSTGIDPSPIQRKMTSRLGSVGQRCPPV</sequence>
<feature type="region of interest" description="Disordered" evidence="1">
    <location>
        <begin position="1"/>
        <end position="22"/>
    </location>
</feature>
<evidence type="ECO:0000256" key="1">
    <source>
        <dbReference type="SAM" id="MobiDB-lite"/>
    </source>
</evidence>
<organism evidence="2 3">
    <name type="scientific">Plakobranchus ocellatus</name>
    <dbReference type="NCBI Taxonomy" id="259542"/>
    <lineage>
        <taxon>Eukaryota</taxon>
        <taxon>Metazoa</taxon>
        <taxon>Spiralia</taxon>
        <taxon>Lophotrochozoa</taxon>
        <taxon>Mollusca</taxon>
        <taxon>Gastropoda</taxon>
        <taxon>Heterobranchia</taxon>
        <taxon>Euthyneura</taxon>
        <taxon>Panpulmonata</taxon>
        <taxon>Sacoglossa</taxon>
        <taxon>Placobranchoidea</taxon>
        <taxon>Plakobranchidae</taxon>
        <taxon>Plakobranchus</taxon>
    </lineage>
</organism>
<accession>A0AAV4CYD5</accession>
<dbReference type="EMBL" id="BLXT01007159">
    <property type="protein sequence ID" value="GFO36941.1"/>
    <property type="molecule type" value="Genomic_DNA"/>
</dbReference>
<name>A0AAV4CYD5_9GAST</name>
<gene>
    <name evidence="2" type="ORF">PoB_006344600</name>
</gene>
<reference evidence="2 3" key="1">
    <citation type="journal article" date="2021" name="Elife">
        <title>Chloroplast acquisition without the gene transfer in kleptoplastic sea slugs, Plakobranchus ocellatus.</title>
        <authorList>
            <person name="Maeda T."/>
            <person name="Takahashi S."/>
            <person name="Yoshida T."/>
            <person name="Shimamura S."/>
            <person name="Takaki Y."/>
            <person name="Nagai Y."/>
            <person name="Toyoda A."/>
            <person name="Suzuki Y."/>
            <person name="Arimoto A."/>
            <person name="Ishii H."/>
            <person name="Satoh N."/>
            <person name="Nishiyama T."/>
            <person name="Hasebe M."/>
            <person name="Maruyama T."/>
            <person name="Minagawa J."/>
            <person name="Obokata J."/>
            <person name="Shigenobu S."/>
        </authorList>
    </citation>
    <scope>NUCLEOTIDE SEQUENCE [LARGE SCALE GENOMIC DNA]</scope>
</reference>
<dbReference type="AlphaFoldDB" id="A0AAV4CYD5"/>
<proteinExistence type="predicted"/>
<keyword evidence="3" id="KW-1185">Reference proteome</keyword>